<accession>A0A1X7VL24</accession>
<dbReference type="EnsemblMetazoa" id="Aqu2.1.40123_001">
    <property type="protein sequence ID" value="Aqu2.1.40123_001"/>
    <property type="gene ID" value="Aqu2.1.40123"/>
</dbReference>
<name>A0A1X7VL24_AMPQE</name>
<protein>
    <recommendedName>
        <fullName evidence="2">Helitron helicase-like domain-containing protein</fullName>
    </recommendedName>
</protein>
<evidence type="ECO:0000313" key="1">
    <source>
        <dbReference type="EnsemblMetazoa" id="Aqu2.1.40123_001"/>
    </source>
</evidence>
<proteinExistence type="predicted"/>
<evidence type="ECO:0008006" key="2">
    <source>
        <dbReference type="Google" id="ProtNLM"/>
    </source>
</evidence>
<dbReference type="AlphaFoldDB" id="A0A1X7VL24"/>
<sequence>DYAVRVEFQLRGSLHAHCVLWIKDAPKFGVDPGEKVCEFIDKYISCKVPSEEGQLQILVKEL</sequence>
<reference evidence="1" key="1">
    <citation type="submission" date="2017-05" db="UniProtKB">
        <authorList>
            <consortium name="EnsemblMetazoa"/>
        </authorList>
    </citation>
    <scope>IDENTIFICATION</scope>
</reference>
<organism evidence="1">
    <name type="scientific">Amphimedon queenslandica</name>
    <name type="common">Sponge</name>
    <dbReference type="NCBI Taxonomy" id="400682"/>
    <lineage>
        <taxon>Eukaryota</taxon>
        <taxon>Metazoa</taxon>
        <taxon>Porifera</taxon>
        <taxon>Demospongiae</taxon>
        <taxon>Heteroscleromorpha</taxon>
        <taxon>Haplosclerida</taxon>
        <taxon>Niphatidae</taxon>
        <taxon>Amphimedon</taxon>
    </lineage>
</organism>
<dbReference type="InParanoid" id="A0A1X7VL24"/>